<dbReference type="AlphaFoldDB" id="A0A3D8V7T2"/>
<proteinExistence type="predicted"/>
<evidence type="ECO:0000256" key="3">
    <source>
        <dbReference type="SAM" id="MobiDB-lite"/>
    </source>
</evidence>
<keyword evidence="2" id="KW-0378">Hydrolase</keyword>
<keyword evidence="1" id="KW-0540">Nuclease</keyword>
<gene>
    <name evidence="4" type="ORF">DX912_17375</name>
</gene>
<dbReference type="Pfam" id="PF00545">
    <property type="entry name" value="Ribonuclease"/>
    <property type="match status" value="1"/>
</dbReference>
<name>A0A3D8V7T2_9GAMM</name>
<dbReference type="InterPro" id="IPR016191">
    <property type="entry name" value="Ribonuclease/ribotoxin"/>
</dbReference>
<evidence type="ECO:0000313" key="5">
    <source>
        <dbReference type="Proteomes" id="UP000256829"/>
    </source>
</evidence>
<evidence type="ECO:0000256" key="1">
    <source>
        <dbReference type="ARBA" id="ARBA00022722"/>
    </source>
</evidence>
<dbReference type="Proteomes" id="UP000256829">
    <property type="component" value="Unassembled WGS sequence"/>
</dbReference>
<feature type="region of interest" description="Disordered" evidence="3">
    <location>
        <begin position="71"/>
        <end position="107"/>
    </location>
</feature>
<dbReference type="EMBL" id="QTJR01000018">
    <property type="protein sequence ID" value="RDY65472.1"/>
    <property type="molecule type" value="Genomic_DNA"/>
</dbReference>
<dbReference type="InterPro" id="IPR000026">
    <property type="entry name" value="N1-like"/>
</dbReference>
<dbReference type="GO" id="GO:0003723">
    <property type="term" value="F:RNA binding"/>
    <property type="evidence" value="ECO:0007669"/>
    <property type="project" value="InterPro"/>
</dbReference>
<organism evidence="4 5">
    <name type="scientific">Lysobacter soli</name>
    <dbReference type="NCBI Taxonomy" id="453783"/>
    <lineage>
        <taxon>Bacteria</taxon>
        <taxon>Pseudomonadati</taxon>
        <taxon>Pseudomonadota</taxon>
        <taxon>Gammaproteobacteria</taxon>
        <taxon>Lysobacterales</taxon>
        <taxon>Lysobacteraceae</taxon>
        <taxon>Lysobacter</taxon>
    </lineage>
</organism>
<dbReference type="RefSeq" id="WP_115844729.1">
    <property type="nucleotide sequence ID" value="NZ_CP183976.1"/>
</dbReference>
<dbReference type="SUPFAM" id="SSF53933">
    <property type="entry name" value="Microbial ribonucleases"/>
    <property type="match status" value="1"/>
</dbReference>
<dbReference type="GO" id="GO:0016787">
    <property type="term" value="F:hydrolase activity"/>
    <property type="evidence" value="ECO:0007669"/>
    <property type="project" value="UniProtKB-KW"/>
</dbReference>
<keyword evidence="5" id="KW-1185">Reference proteome</keyword>
<comment type="caution">
    <text evidence="4">The sequence shown here is derived from an EMBL/GenBank/DDBJ whole genome shotgun (WGS) entry which is preliminary data.</text>
</comment>
<protein>
    <submittedName>
        <fullName evidence="4">Ribonuclease</fullName>
    </submittedName>
</protein>
<feature type="compositionally biased region" description="Basic and acidic residues" evidence="3">
    <location>
        <begin position="71"/>
        <end position="85"/>
    </location>
</feature>
<evidence type="ECO:0000256" key="2">
    <source>
        <dbReference type="ARBA" id="ARBA00022801"/>
    </source>
</evidence>
<reference evidence="4 5" key="1">
    <citation type="submission" date="2018-08" db="EMBL/GenBank/DDBJ databases">
        <title>Lysobacter soli KCTC 22011, whole genome shotgun sequence.</title>
        <authorList>
            <person name="Zhang X."/>
            <person name="Feng G."/>
            <person name="Zhu H."/>
        </authorList>
    </citation>
    <scope>NUCLEOTIDE SEQUENCE [LARGE SCALE GENOMIC DNA]</scope>
    <source>
        <strain evidence="4 5">KCTC 22011</strain>
    </source>
</reference>
<sequence>MRRSHSIWLVALIALVALWALTRRAGDGELRTADAPPVTAQHAAQVGYPAFLPVEAHAVLDRIASGAAHPYRQDGSEFQNREGRLRQQPRGYYREYTVPTPGADTRGARRIIAGGDPPVEYWYTADHYQSFRRFEWASKETR</sequence>
<dbReference type="Gene3D" id="3.10.450.30">
    <property type="entry name" value="Microbial ribonucleases"/>
    <property type="match status" value="1"/>
</dbReference>
<evidence type="ECO:0000313" key="4">
    <source>
        <dbReference type="EMBL" id="RDY65472.1"/>
    </source>
</evidence>
<accession>A0A3D8V7T2</accession>
<dbReference type="GO" id="GO:0004521">
    <property type="term" value="F:RNA endonuclease activity"/>
    <property type="evidence" value="ECO:0007669"/>
    <property type="project" value="InterPro"/>
</dbReference>